<dbReference type="KEGG" id="ter:Tery_3114"/>
<dbReference type="EMBL" id="CP000393">
    <property type="protein sequence ID" value="ABG52247.1"/>
    <property type="molecule type" value="Genomic_DNA"/>
</dbReference>
<dbReference type="HOGENOM" id="CLU_2398721_0_0_3"/>
<proteinExistence type="predicted"/>
<reference evidence="1" key="1">
    <citation type="submission" date="2006-06" db="EMBL/GenBank/DDBJ databases">
        <title>Complete sequence of Trichodesmium erythraeum IMS101.</title>
        <authorList>
            <consortium name="US DOE Joint Genome Institute"/>
            <person name="Copeland A."/>
            <person name="Lucas S."/>
            <person name="Lapidus A."/>
            <person name="Barry K."/>
            <person name="Detter J.C."/>
            <person name="Glavina del Rio T."/>
            <person name="Hammon N."/>
            <person name="Israni S."/>
            <person name="Dalin E."/>
            <person name="Tice H."/>
            <person name="Pitluck S."/>
            <person name="Kiss H."/>
            <person name="Munk A.C."/>
            <person name="Brettin T."/>
            <person name="Bruce D."/>
            <person name="Han C."/>
            <person name="Tapia R."/>
            <person name="Gilna P."/>
            <person name="Schmutz J."/>
            <person name="Larimer F."/>
            <person name="Land M."/>
            <person name="Hauser L."/>
            <person name="Kyrpides N."/>
            <person name="Kim E."/>
            <person name="Richardson P."/>
        </authorList>
    </citation>
    <scope>NUCLEOTIDE SEQUENCE [LARGE SCALE GENOMIC DNA]</scope>
    <source>
        <strain evidence="1">IMS101</strain>
    </source>
</reference>
<accession>Q10ZS7</accession>
<dbReference type="STRING" id="203124.Tery_3114"/>
<dbReference type="AlphaFoldDB" id="Q10ZS7"/>
<name>Q10ZS7_TRIEI</name>
<evidence type="ECO:0000313" key="1">
    <source>
        <dbReference type="EMBL" id="ABG52247.1"/>
    </source>
</evidence>
<sequence length="106" mass="12193">MLPDAQFDVGLPTVLSLHNLAKMSASLSALRRHHPYDQLLTRYLDLDLDLDLLIRRVNAGFCATHCYFYHLSLLCATKYLSIFKSLNLSNFQTLFKVKFLAQVFIN</sequence>
<organism evidence="1">
    <name type="scientific">Trichodesmium erythraeum (strain IMS101)</name>
    <dbReference type="NCBI Taxonomy" id="203124"/>
    <lineage>
        <taxon>Bacteria</taxon>
        <taxon>Bacillati</taxon>
        <taxon>Cyanobacteriota</taxon>
        <taxon>Cyanophyceae</taxon>
        <taxon>Oscillatoriophycideae</taxon>
        <taxon>Oscillatoriales</taxon>
        <taxon>Microcoleaceae</taxon>
        <taxon>Trichodesmium</taxon>
    </lineage>
</organism>
<gene>
    <name evidence="1" type="ordered locus">Tery_3114</name>
</gene>
<protein>
    <submittedName>
        <fullName evidence="1">Uncharacterized protein</fullName>
    </submittedName>
</protein>